<dbReference type="OrthoDB" id="8963639at2759"/>
<reference evidence="1" key="1">
    <citation type="submission" date="2020-07" db="EMBL/GenBank/DDBJ databases">
        <title>Clarias magur genome sequencing, assembly and annotation.</title>
        <authorList>
            <person name="Kushwaha B."/>
            <person name="Kumar R."/>
            <person name="Das P."/>
            <person name="Joshi C.G."/>
            <person name="Kumar D."/>
            <person name="Nagpure N.S."/>
            <person name="Pandey M."/>
            <person name="Agarwal S."/>
            <person name="Srivastava S."/>
            <person name="Singh M."/>
            <person name="Sahoo L."/>
            <person name="Jayasankar P."/>
            <person name="Meher P.K."/>
            <person name="Koringa P.G."/>
            <person name="Iquebal M.A."/>
            <person name="Das S.P."/>
            <person name="Bit A."/>
            <person name="Patnaik S."/>
            <person name="Patel N."/>
            <person name="Shah T.M."/>
            <person name="Hinsu A."/>
            <person name="Jena J.K."/>
        </authorList>
    </citation>
    <scope>NUCLEOTIDE SEQUENCE</scope>
    <source>
        <strain evidence="1">CIFAMagur01</strain>
        <tissue evidence="1">Testis</tissue>
    </source>
</reference>
<proteinExistence type="predicted"/>
<dbReference type="AlphaFoldDB" id="A0A8J4WYN2"/>
<evidence type="ECO:0000313" key="2">
    <source>
        <dbReference type="Proteomes" id="UP000727407"/>
    </source>
</evidence>
<name>A0A8J4WYN2_CLAMG</name>
<accession>A0A8J4WYN2</accession>
<feature type="non-terminal residue" evidence="1">
    <location>
        <position position="1"/>
    </location>
</feature>
<gene>
    <name evidence="1" type="ORF">DAT39_012987</name>
</gene>
<feature type="non-terminal residue" evidence="1">
    <location>
        <position position="53"/>
    </location>
</feature>
<dbReference type="Proteomes" id="UP000727407">
    <property type="component" value="Unassembled WGS sequence"/>
</dbReference>
<sequence>VLSRVGGSSVRDCVNSVMNRIMSSVLMAKFNMRGGAQLQKNPFGATSLYNIIQ</sequence>
<comment type="caution">
    <text evidence="1">The sequence shown here is derived from an EMBL/GenBank/DDBJ whole genome shotgun (WGS) entry which is preliminary data.</text>
</comment>
<protein>
    <submittedName>
        <fullName evidence="1">Serine arginine-rich splicing factor 4-like isoform X14</fullName>
    </submittedName>
</protein>
<organism evidence="1 2">
    <name type="scientific">Clarias magur</name>
    <name type="common">Asian catfish</name>
    <name type="synonym">Macropteronotus magur</name>
    <dbReference type="NCBI Taxonomy" id="1594786"/>
    <lineage>
        <taxon>Eukaryota</taxon>
        <taxon>Metazoa</taxon>
        <taxon>Chordata</taxon>
        <taxon>Craniata</taxon>
        <taxon>Vertebrata</taxon>
        <taxon>Euteleostomi</taxon>
        <taxon>Actinopterygii</taxon>
        <taxon>Neopterygii</taxon>
        <taxon>Teleostei</taxon>
        <taxon>Ostariophysi</taxon>
        <taxon>Siluriformes</taxon>
        <taxon>Clariidae</taxon>
        <taxon>Clarias</taxon>
    </lineage>
</organism>
<dbReference type="EMBL" id="QNUK01000240">
    <property type="protein sequence ID" value="KAF5897299.1"/>
    <property type="molecule type" value="Genomic_DNA"/>
</dbReference>
<evidence type="ECO:0000313" key="1">
    <source>
        <dbReference type="EMBL" id="KAF5897299.1"/>
    </source>
</evidence>
<keyword evidence="2" id="KW-1185">Reference proteome</keyword>